<feature type="transmembrane region" description="Helical" evidence="1">
    <location>
        <begin position="855"/>
        <end position="874"/>
    </location>
</feature>
<reference evidence="2 3" key="1">
    <citation type="journal article" date="2013" name="Genome Biol.">
        <title>Genome of Acanthamoeba castellanii highlights extensive lateral gene transfer and early evolution of tyrosine kinase signaling.</title>
        <authorList>
            <person name="Clarke M."/>
            <person name="Lohan A.J."/>
            <person name="Liu B."/>
            <person name="Lagkouvardos I."/>
            <person name="Roy S."/>
            <person name="Zafar N."/>
            <person name="Bertelli C."/>
            <person name="Schilde C."/>
            <person name="Kianianmomeni A."/>
            <person name="Burglin T.R."/>
            <person name="Frech C."/>
            <person name="Turcotte B."/>
            <person name="Kopec K.O."/>
            <person name="Synnott J.M."/>
            <person name="Choo C."/>
            <person name="Paponov I."/>
            <person name="Finkler A."/>
            <person name="Soon Heng Tan C."/>
            <person name="Hutchins A.P."/>
            <person name="Weinmeier T."/>
            <person name="Rattei T."/>
            <person name="Chu J.S."/>
            <person name="Gimenez G."/>
            <person name="Irimia M."/>
            <person name="Rigden D.J."/>
            <person name="Fitzpatrick D.A."/>
            <person name="Lorenzo-Morales J."/>
            <person name="Bateman A."/>
            <person name="Chiu C.H."/>
            <person name="Tang P."/>
            <person name="Hegemann P."/>
            <person name="Fromm H."/>
            <person name="Raoult D."/>
            <person name="Greub G."/>
            <person name="Miranda-Saavedra D."/>
            <person name="Chen N."/>
            <person name="Nash P."/>
            <person name="Ginger M.L."/>
            <person name="Horn M."/>
            <person name="Schaap P."/>
            <person name="Caler L."/>
            <person name="Loftus B."/>
        </authorList>
    </citation>
    <scope>NUCLEOTIDE SEQUENCE [LARGE SCALE GENOMIC DNA]</scope>
    <source>
        <strain evidence="2 3">Neff</strain>
    </source>
</reference>
<keyword evidence="3" id="KW-1185">Reference proteome</keyword>
<feature type="transmembrane region" description="Helical" evidence="1">
    <location>
        <begin position="722"/>
        <end position="738"/>
    </location>
</feature>
<organism evidence="2 3">
    <name type="scientific">Acanthamoeba castellanii (strain ATCC 30010 / Neff)</name>
    <dbReference type="NCBI Taxonomy" id="1257118"/>
    <lineage>
        <taxon>Eukaryota</taxon>
        <taxon>Amoebozoa</taxon>
        <taxon>Discosea</taxon>
        <taxon>Longamoebia</taxon>
        <taxon>Centramoebida</taxon>
        <taxon>Acanthamoebidae</taxon>
        <taxon>Acanthamoeba</taxon>
    </lineage>
</organism>
<dbReference type="OMA" id="EWAMANG"/>
<evidence type="ECO:0000256" key="1">
    <source>
        <dbReference type="SAM" id="Phobius"/>
    </source>
</evidence>
<keyword evidence="1" id="KW-1133">Transmembrane helix</keyword>
<proteinExistence type="predicted"/>
<evidence type="ECO:0000313" key="3">
    <source>
        <dbReference type="Proteomes" id="UP000011083"/>
    </source>
</evidence>
<dbReference type="Pfam" id="PF00560">
    <property type="entry name" value="LRR_1"/>
    <property type="match status" value="1"/>
</dbReference>
<dbReference type="SUPFAM" id="SSF52058">
    <property type="entry name" value="L domain-like"/>
    <property type="match status" value="1"/>
</dbReference>
<keyword evidence="1" id="KW-0812">Transmembrane</keyword>
<dbReference type="InterPro" id="IPR050994">
    <property type="entry name" value="At_inactive_RLKs"/>
</dbReference>
<dbReference type="Proteomes" id="UP000011083">
    <property type="component" value="Unassembled WGS sequence"/>
</dbReference>
<dbReference type="AlphaFoldDB" id="L8H4V9"/>
<feature type="transmembrane region" description="Helical" evidence="1">
    <location>
        <begin position="493"/>
        <end position="519"/>
    </location>
</feature>
<dbReference type="PANTHER" id="PTHR48010:SF58">
    <property type="entry name" value="RECEPTOR PROTEIN KINASE-LIKE PROTEIN ZAR1"/>
    <property type="match status" value="1"/>
</dbReference>
<evidence type="ECO:0000313" key="2">
    <source>
        <dbReference type="EMBL" id="ELR20544.1"/>
    </source>
</evidence>
<protein>
    <submittedName>
        <fullName evidence="2">Leucine rich repeat domain containing protein</fullName>
    </submittedName>
</protein>
<dbReference type="GeneID" id="14921407"/>
<dbReference type="InterPro" id="IPR001611">
    <property type="entry name" value="Leu-rich_rpt"/>
</dbReference>
<dbReference type="PANTHER" id="PTHR48010">
    <property type="entry name" value="OS05G0588300 PROTEIN"/>
    <property type="match status" value="1"/>
</dbReference>
<dbReference type="RefSeq" id="XP_004343947.1">
    <property type="nucleotide sequence ID" value="XM_004343897.1"/>
</dbReference>
<feature type="transmembrane region" description="Helical" evidence="1">
    <location>
        <begin position="783"/>
        <end position="804"/>
    </location>
</feature>
<accession>L8H4V9</accession>
<name>L8H4V9_ACACF</name>
<feature type="transmembrane region" description="Helical" evidence="1">
    <location>
        <begin position="531"/>
        <end position="552"/>
    </location>
</feature>
<dbReference type="EMBL" id="KB007909">
    <property type="protein sequence ID" value="ELR20544.1"/>
    <property type="molecule type" value="Genomic_DNA"/>
</dbReference>
<dbReference type="KEGG" id="acan:ACA1_052330"/>
<feature type="transmembrane region" description="Helical" evidence="1">
    <location>
        <begin position="596"/>
        <end position="616"/>
    </location>
</feature>
<dbReference type="OrthoDB" id="676979at2759"/>
<sequence>MKSRWWFCGGSTARLKEGCDKVLAPCAPLNDTENRELLMDFYNATGGPTTWLKRCHRTDDATCWGSDSYFCNWFGIGCRISNGNIAFISINLPANNLTGALPASLARFCGLTALVVPDNAIGGPLPPFGSVTDMPNLTTLDLSSNWLIGALPEDYGYLSALSYLSLASNSLYGPIPESLKCASALVTLVLSDNSFSGGMPELFDPSHIRYVDVSLNELSGPLPQRWNVSNAARTLWLSFAENKFTGMIPESLCKIPILSRLVLSYNRLEGPIPQALTQGEGLQIVLLDNNHLSGTIPPFSGYSSIVMMDFSNNVLMEGTIGADLVRYNNALVYLSIKGNVKMHLESNSNLSSIIWWGADYSNMDVDDGRIFYCPTVETVPPYYFQLSASPEFLGYSVCTCARGYYGLPPDECQMCPPHGNCSQGGTTVTWKRGFYPVFNGSLLVLALPCGDYGTDGSTSGCNPYNNCSLTYGSDVSSDVCYFSSRGRCLRCDLTLTVVVATILGVAVIALALFLAYLFVFRNRFYVKIRRVGAIILDSGTLKILLVFVQTTASLNGLWPEWAMANGMRWLNISNLSTSGTGVECVFHFMNDPVLNLLAYLLVLPALTGLIAALVLLRAGIAWLRRRSGDTSSATSSAVPSPAINRAADVASELVGHELTPEASDVRKPSDAPAAPPHDESLPLLLSSSASKAERQPLLQAQPGSRQLEAAAAADDEWQPRPWHWGIYAWMYLLYFLYFELANRTLAVFNCVAEPVTGDKYLSMLPWLRCSSDTQWSTLAKMGIASSAVYVAGIPLLFAALLLAFRRHSHERRVKYWLGNLYYCYRPSMYWFELAMLTRRLLLAILISVTPQSTPFRAAAIILVLWVALVVQHLVRPFAVERDNRLEELAIGTVLFTFVTQTLWRAYSQLHSVAQEKLAVSWSAASDVLVIADGYALLLVSLVLVLNVVMLVVVFGCMVWPLVVLFYHKIARWWHRRRQQRVAIQ</sequence>
<dbReference type="Gene3D" id="3.80.10.10">
    <property type="entry name" value="Ribonuclease Inhibitor"/>
    <property type="match status" value="2"/>
</dbReference>
<dbReference type="VEuPathDB" id="AmoebaDB:ACA1_052330"/>
<dbReference type="InterPro" id="IPR032675">
    <property type="entry name" value="LRR_dom_sf"/>
</dbReference>
<gene>
    <name evidence="2" type="ORF">ACA1_052330</name>
</gene>
<dbReference type="STRING" id="1257118.L8H4V9"/>
<feature type="transmembrane region" description="Helical" evidence="1">
    <location>
        <begin position="934"/>
        <end position="967"/>
    </location>
</feature>
<keyword evidence="1" id="KW-0472">Membrane</keyword>